<gene>
    <name evidence="1" type="ORF">EV655_11023</name>
</gene>
<dbReference type="EMBL" id="SLWW01000010">
    <property type="protein sequence ID" value="TCO70259.1"/>
    <property type="molecule type" value="Genomic_DNA"/>
</dbReference>
<dbReference type="RefSeq" id="WP_132545445.1">
    <property type="nucleotide sequence ID" value="NZ_SLWW01000010.1"/>
</dbReference>
<name>A0A4R2KI91_9RHOB</name>
<dbReference type="Proteomes" id="UP000295142">
    <property type="component" value="Unassembled WGS sequence"/>
</dbReference>
<protein>
    <submittedName>
        <fullName evidence="1">Uncharacterized protein</fullName>
    </submittedName>
</protein>
<keyword evidence="2" id="KW-1185">Reference proteome</keyword>
<dbReference type="AlphaFoldDB" id="A0A4R2KI91"/>
<comment type="caution">
    <text evidence="1">The sequence shown here is derived from an EMBL/GenBank/DDBJ whole genome shotgun (WGS) entry which is preliminary data.</text>
</comment>
<accession>A0A4R2KI91</accession>
<proteinExistence type="predicted"/>
<evidence type="ECO:0000313" key="2">
    <source>
        <dbReference type="Proteomes" id="UP000295142"/>
    </source>
</evidence>
<sequence length="109" mass="12290">MLSAHEKGHFLKRVKTLGDNELSLVALGMNIAADAAMEGGEERVRALCDLLRREEGRRRTAAATERLARTCAALESYETREEQLDCLRRMAWLTDEAREAGLLEDDEEL</sequence>
<evidence type="ECO:0000313" key="1">
    <source>
        <dbReference type="EMBL" id="TCO70259.1"/>
    </source>
</evidence>
<reference evidence="1 2" key="1">
    <citation type="submission" date="2019-03" db="EMBL/GenBank/DDBJ databases">
        <title>Genomic Encyclopedia of Type Strains, Phase IV (KMG-IV): sequencing the most valuable type-strain genomes for metagenomic binning, comparative biology and taxonomic classification.</title>
        <authorList>
            <person name="Goeker M."/>
        </authorList>
    </citation>
    <scope>NUCLEOTIDE SEQUENCE [LARGE SCALE GENOMIC DNA]</scope>
    <source>
        <strain evidence="1 2">DSM 4868</strain>
    </source>
</reference>
<organism evidence="1 2">
    <name type="scientific">Rhodovulum euryhalinum</name>
    <dbReference type="NCBI Taxonomy" id="35805"/>
    <lineage>
        <taxon>Bacteria</taxon>
        <taxon>Pseudomonadati</taxon>
        <taxon>Pseudomonadota</taxon>
        <taxon>Alphaproteobacteria</taxon>
        <taxon>Rhodobacterales</taxon>
        <taxon>Paracoccaceae</taxon>
        <taxon>Rhodovulum</taxon>
    </lineage>
</organism>